<sequence length="91" mass="10787">MNIQKQVTIYKKFQEEFQVDESDIINAQNLHLELLEKNPFKYESFYLIAAVCIYAISQSMPQKISLEEIEKITHIKKTEIEKCYSLVLEIE</sequence>
<dbReference type="Proteomes" id="UP000526786">
    <property type="component" value="Unassembled WGS sequence"/>
</dbReference>
<comment type="caution">
    <text evidence="1">The sequence shown here is derived from an EMBL/GenBank/DDBJ whole genome shotgun (WGS) entry which is preliminary data.</text>
</comment>
<proteinExistence type="predicted"/>
<evidence type="ECO:0000313" key="2">
    <source>
        <dbReference type="Proteomes" id="UP000526786"/>
    </source>
</evidence>
<reference evidence="1 2" key="1">
    <citation type="journal article" date="2020" name="Appl. Environ. Microbiol.">
        <title>Genomic Characteristics of a Novel Species of Ammonia-Oxidizing Archaea from the Jiulong River Estuary.</title>
        <authorList>
            <person name="Zou D."/>
            <person name="Wan R."/>
            <person name="Han L."/>
            <person name="Xu M.N."/>
            <person name="Liu Y."/>
            <person name="Liu H."/>
            <person name="Kao S.J."/>
            <person name="Li M."/>
        </authorList>
    </citation>
    <scope>NUCLEOTIDE SEQUENCE [LARGE SCALE GENOMIC DNA]</scope>
    <source>
        <strain evidence="1">W2bin3</strain>
    </source>
</reference>
<organism evidence="1 2">
    <name type="scientific">Candidatus Nitrosomaritimum aestuariumsis</name>
    <dbReference type="NCBI Taxonomy" id="3342354"/>
    <lineage>
        <taxon>Archaea</taxon>
        <taxon>Nitrososphaerota</taxon>
        <taxon>Nitrososphaeria</taxon>
        <taxon>Nitrosopumilales</taxon>
        <taxon>Nitrosopumilaceae</taxon>
        <taxon>Candidatus Nitrosomaritimum</taxon>
    </lineage>
</organism>
<evidence type="ECO:0000313" key="1">
    <source>
        <dbReference type="EMBL" id="MBA4454916.1"/>
    </source>
</evidence>
<gene>
    <name evidence="1" type="ORF">H2B05_08300</name>
</gene>
<dbReference type="EMBL" id="JACENC010000324">
    <property type="protein sequence ID" value="MBA4454916.1"/>
    <property type="molecule type" value="Genomic_DNA"/>
</dbReference>
<name>A0AC60W5C6_9ARCH</name>
<protein>
    <submittedName>
        <fullName evidence="1">Uncharacterized protein</fullName>
    </submittedName>
</protein>
<accession>A0AC60W5C6</accession>